<dbReference type="InterPro" id="IPR055275">
    <property type="entry name" value="Ferredox_Rdtase"/>
</dbReference>
<keyword evidence="4 8" id="KW-0274">FAD</keyword>
<keyword evidence="13" id="KW-1185">Reference proteome</keyword>
<feature type="binding site" evidence="9">
    <location>
        <position position="122"/>
    </location>
    <ligand>
        <name>FAD</name>
        <dbReference type="ChEBI" id="CHEBI:57692"/>
    </ligand>
</feature>
<evidence type="ECO:0000313" key="13">
    <source>
        <dbReference type="Proteomes" id="UP001295684"/>
    </source>
</evidence>
<evidence type="ECO:0000256" key="1">
    <source>
        <dbReference type="ARBA" id="ARBA00001974"/>
    </source>
</evidence>
<feature type="binding site" evidence="10">
    <location>
        <position position="429"/>
    </location>
    <ligand>
        <name>NADP(+)</name>
        <dbReference type="ChEBI" id="CHEBI:58349"/>
    </ligand>
</feature>
<feature type="binding site" evidence="9">
    <location>
        <position position="56"/>
    </location>
    <ligand>
        <name>FAD</name>
        <dbReference type="ChEBI" id="CHEBI:57692"/>
    </ligand>
</feature>
<evidence type="ECO:0000256" key="10">
    <source>
        <dbReference type="PIRSR" id="PIRSR000362-2"/>
    </source>
</evidence>
<dbReference type="InterPro" id="IPR036188">
    <property type="entry name" value="FAD/NAD-bd_sf"/>
</dbReference>
<dbReference type="InterPro" id="IPR023753">
    <property type="entry name" value="FAD/NAD-binding_dom"/>
</dbReference>
<comment type="cofactor">
    <cofactor evidence="1 8 9">
        <name>FAD</name>
        <dbReference type="ChEBI" id="CHEBI:57692"/>
    </cofactor>
</comment>
<dbReference type="Gene3D" id="3.50.50.60">
    <property type="entry name" value="FAD/NAD(P)-binding domain"/>
    <property type="match status" value="1"/>
</dbReference>
<feature type="binding site" evidence="10">
    <location>
        <begin position="197"/>
        <end position="200"/>
    </location>
    <ligand>
        <name>NADP(+)</name>
        <dbReference type="ChEBI" id="CHEBI:58349"/>
    </ligand>
</feature>
<proteinExistence type="inferred from homology"/>
<reference evidence="12" key="1">
    <citation type="submission" date="2023-07" db="EMBL/GenBank/DDBJ databases">
        <authorList>
            <consortium name="AG Swart"/>
            <person name="Singh M."/>
            <person name="Singh A."/>
            <person name="Seah K."/>
            <person name="Emmerich C."/>
        </authorList>
    </citation>
    <scope>NUCLEOTIDE SEQUENCE</scope>
    <source>
        <strain evidence="12">DP1</strain>
    </source>
</reference>
<dbReference type="PANTHER" id="PTHR48467:SF1">
    <property type="entry name" value="GLUTAMATE SYNTHASE 1 [NADH], CHLOROPLASTIC-LIKE"/>
    <property type="match status" value="1"/>
</dbReference>
<comment type="subcellular location">
    <subcellularLocation>
        <location evidence="8">Mitochondrion</location>
    </subcellularLocation>
</comment>
<keyword evidence="6 8" id="KW-0560">Oxidoreductase</keyword>
<dbReference type="PIRSF" id="PIRSF000362">
    <property type="entry name" value="FNR"/>
    <property type="match status" value="1"/>
</dbReference>
<comment type="similarity">
    <text evidence="2 8">Belongs to the ferredoxin--NADP reductase type 1 family.</text>
</comment>
<sequence>MIRGPSARAFLPNRAFCSQFYTSDNYNPKFKDDIRKKNQIRSDREYTFCIIGSGPAGFYTAKSLLKSENGSIKVDILDSSPHPYGLVRNGVAPDHQSMKKIQYDYDEVFKNKNCQFYGNVTVGEDIQILDLLRNYSGVILAYGAGAERDIGIEGEHHLTSATDIINWYNGKLDYFQEFQDSINFDMKDLRDISVIGNGNVATDLARIFLKTKEELKDSDMPSPVMDILKEPEINSVSLVARRGIYQSAFTTKEVRELSKLPQIKMYLFKEELEKSRNEASLLEATPGSSIYARAINRRTTFLEKTCIHLENNDHYEEVLNDSSHKKLFLRYFMSPSKVLDQNSIEFNITELEGEAEKQRCVVKSPEERVTLKSDLWLKSVGYKTIPMPGVPYDADTFTVPNEMGCVLSDNGEIIKGLYVCGWAKRGPVGIIDATLRDSFETYRVIKNHIDQDLLDSRIDSTKKTLYNLEKSFVTYRDWAKVMYYEDERGKKIGKPREKYLWTEDYENIIGKAL</sequence>
<dbReference type="GO" id="GO:0016491">
    <property type="term" value="F:oxidoreductase activity"/>
    <property type="evidence" value="ECO:0007669"/>
    <property type="project" value="UniProtKB-KW"/>
</dbReference>
<comment type="catalytic activity">
    <reaction evidence="7 8">
        <text>2 reduced [adrenodoxin] + NADP(+) + H(+) = 2 oxidized [adrenodoxin] + NADPH</text>
        <dbReference type="Rhea" id="RHEA:42312"/>
        <dbReference type="Rhea" id="RHEA-COMP:9998"/>
        <dbReference type="Rhea" id="RHEA-COMP:9999"/>
        <dbReference type="ChEBI" id="CHEBI:15378"/>
        <dbReference type="ChEBI" id="CHEBI:33737"/>
        <dbReference type="ChEBI" id="CHEBI:33738"/>
        <dbReference type="ChEBI" id="CHEBI:57783"/>
        <dbReference type="ChEBI" id="CHEBI:58349"/>
        <dbReference type="EC" id="1.18.1.6"/>
    </reaction>
</comment>
<feature type="binding site" evidence="9">
    <location>
        <position position="422"/>
    </location>
    <ligand>
        <name>FAD</name>
        <dbReference type="ChEBI" id="CHEBI:57692"/>
    </ligand>
</feature>
<comment type="caution">
    <text evidence="12">The sequence shown here is derived from an EMBL/GenBank/DDBJ whole genome shotgun (WGS) entry which is preliminary data.</text>
</comment>
<evidence type="ECO:0000256" key="2">
    <source>
        <dbReference type="ARBA" id="ARBA00008312"/>
    </source>
</evidence>
<evidence type="ECO:0000256" key="3">
    <source>
        <dbReference type="ARBA" id="ARBA00022630"/>
    </source>
</evidence>
<gene>
    <name evidence="12" type="ORF">ECRASSUSDP1_LOCUS6899</name>
</gene>
<evidence type="ECO:0000259" key="11">
    <source>
        <dbReference type="Pfam" id="PF07992"/>
    </source>
</evidence>
<dbReference type="Proteomes" id="UP001295684">
    <property type="component" value="Unassembled WGS sequence"/>
</dbReference>
<evidence type="ECO:0000313" key="12">
    <source>
        <dbReference type="EMBL" id="CAI2365582.1"/>
    </source>
</evidence>
<evidence type="ECO:0000256" key="7">
    <source>
        <dbReference type="ARBA" id="ARBA00048933"/>
    </source>
</evidence>
<dbReference type="Gene3D" id="3.40.50.720">
    <property type="entry name" value="NAD(P)-binding Rossmann-like Domain"/>
    <property type="match status" value="1"/>
</dbReference>
<feature type="binding site" evidence="9">
    <location>
        <begin position="429"/>
        <end position="431"/>
    </location>
    <ligand>
        <name>FAD</name>
        <dbReference type="ChEBI" id="CHEBI:57692"/>
    </ligand>
</feature>
<feature type="binding site" evidence="9">
    <location>
        <position position="86"/>
    </location>
    <ligand>
        <name>FAD</name>
        <dbReference type="ChEBI" id="CHEBI:57692"/>
    </ligand>
</feature>
<feature type="domain" description="FAD/NAD(P)-binding" evidence="11">
    <location>
        <begin position="48"/>
        <end position="243"/>
    </location>
</feature>
<evidence type="ECO:0000256" key="6">
    <source>
        <dbReference type="ARBA" id="ARBA00023002"/>
    </source>
</evidence>
<feature type="binding site" evidence="10">
    <location>
        <begin position="241"/>
        <end position="242"/>
    </location>
    <ligand>
        <name>NADP(+)</name>
        <dbReference type="ChEBI" id="CHEBI:58349"/>
    </ligand>
</feature>
<evidence type="ECO:0000256" key="8">
    <source>
        <dbReference type="PIRNR" id="PIRNR000362"/>
    </source>
</evidence>
<dbReference type="Pfam" id="PF07992">
    <property type="entry name" value="Pyr_redox_2"/>
    <property type="match status" value="1"/>
</dbReference>
<dbReference type="GO" id="GO:0005739">
    <property type="term" value="C:mitochondrion"/>
    <property type="evidence" value="ECO:0007669"/>
    <property type="project" value="UniProtKB-SubCell"/>
</dbReference>
<organism evidence="12 13">
    <name type="scientific">Euplotes crassus</name>
    <dbReference type="NCBI Taxonomy" id="5936"/>
    <lineage>
        <taxon>Eukaryota</taxon>
        <taxon>Sar</taxon>
        <taxon>Alveolata</taxon>
        <taxon>Ciliophora</taxon>
        <taxon>Intramacronucleata</taxon>
        <taxon>Spirotrichea</taxon>
        <taxon>Hypotrichia</taxon>
        <taxon>Euplotida</taxon>
        <taxon>Euplotidae</taxon>
        <taxon>Moneuplotes</taxon>
    </lineage>
</organism>
<protein>
    <recommendedName>
        <fullName evidence="8">NADPH:adrenodoxin oxidoreductase, mitochondrial</fullName>
        <ecNumber evidence="8">1.18.1.6</ecNumber>
    </recommendedName>
</protein>
<evidence type="ECO:0000256" key="9">
    <source>
        <dbReference type="PIRSR" id="PIRSR000362-1"/>
    </source>
</evidence>
<evidence type="ECO:0000256" key="4">
    <source>
        <dbReference type="ARBA" id="ARBA00022827"/>
    </source>
</evidence>
<keyword evidence="8" id="KW-0496">Mitochondrion</keyword>
<keyword evidence="3 8" id="KW-0285">Flavoprotein</keyword>
<dbReference type="PRINTS" id="PR00419">
    <property type="entry name" value="ADXRDTASE"/>
</dbReference>
<keyword evidence="5 8" id="KW-0521">NADP</keyword>
<feature type="binding site" evidence="10">
    <location>
        <position position="253"/>
    </location>
    <ligand>
        <name>NADP(+)</name>
        <dbReference type="ChEBI" id="CHEBI:58349"/>
    </ligand>
</feature>
<dbReference type="EC" id="1.18.1.6" evidence="8"/>
<name>A0AAD1UAM1_EUPCR</name>
<accession>A0AAD1UAM1</accession>
<dbReference type="SUPFAM" id="SSF51971">
    <property type="entry name" value="Nucleotide-binding domain"/>
    <property type="match status" value="1"/>
</dbReference>
<evidence type="ECO:0000256" key="5">
    <source>
        <dbReference type="ARBA" id="ARBA00022857"/>
    </source>
</evidence>
<dbReference type="InterPro" id="IPR021163">
    <property type="entry name" value="Ferredox_Rdtase_adrenod"/>
</dbReference>
<dbReference type="PANTHER" id="PTHR48467">
    <property type="entry name" value="GLUTAMATE SYNTHASE 1 [NADH], CHLOROPLASTIC-LIKE"/>
    <property type="match status" value="1"/>
</dbReference>
<dbReference type="AlphaFoldDB" id="A0AAD1UAM1"/>
<dbReference type="EMBL" id="CAMPGE010006703">
    <property type="protein sequence ID" value="CAI2365582.1"/>
    <property type="molecule type" value="Genomic_DNA"/>
</dbReference>